<evidence type="ECO:0008006" key="2">
    <source>
        <dbReference type="Google" id="ProtNLM"/>
    </source>
</evidence>
<name>A0AB39C2U7_9CAUD</name>
<sequence length="127" mass="13840">MNKLYREMRAEARKLFKEFGAVITVNTPGGIGRDPNTGAEIVTPPGVVCKVLGVITGVDLKFWGLATIPPGEQQIVMAWTDTTGQEWTPKMNMTISGGSRTYSITEIRPVIPDGGYGIVYKLRIKGL</sequence>
<evidence type="ECO:0000313" key="1">
    <source>
        <dbReference type="EMBL" id="XDJ01095.1"/>
    </source>
</evidence>
<protein>
    <recommendedName>
        <fullName evidence="2">Phage protein</fullName>
    </recommendedName>
</protein>
<proteinExistence type="predicted"/>
<accession>A0AB39C2U7</accession>
<dbReference type="EMBL" id="PP926510">
    <property type="protein sequence ID" value="XDJ01095.1"/>
    <property type="molecule type" value="Genomic_DNA"/>
</dbReference>
<organism evidence="1">
    <name type="scientific">Klebsiella phage PMBT64</name>
    <dbReference type="NCBI Taxonomy" id="3229740"/>
    <lineage>
        <taxon>Viruses</taxon>
        <taxon>Duplodnaviria</taxon>
        <taxon>Heunggongvirae</taxon>
        <taxon>Uroviricota</taxon>
        <taxon>Caudoviricetes</taxon>
    </lineage>
</organism>
<reference evidence="1" key="1">
    <citation type="submission" date="2024-06" db="EMBL/GenBank/DDBJ databases">
        <title>This phage originates from the Bacteriophage catalogue of the Bacteriophage Competence Centre, Department of Microbiology und Biotechnology, Max Rubner-Institut, Kiel, Germany.</title>
        <authorList>
            <person name="Sprotte S."/>
            <person name="Brinks E."/>
            <person name="Hille F."/>
        </authorList>
    </citation>
    <scope>NUCLEOTIDE SEQUENCE</scope>
</reference>